<evidence type="ECO:0000256" key="1">
    <source>
        <dbReference type="ARBA" id="ARBA00023002"/>
    </source>
</evidence>
<gene>
    <name evidence="3" type="ORF">GCM10009559_47080</name>
</gene>
<comment type="caution">
    <text evidence="3">The sequence shown here is derived from an EMBL/GenBank/DDBJ whole genome shotgun (WGS) entry which is preliminary data.</text>
</comment>
<protein>
    <submittedName>
        <fullName evidence="3">FAD-binding oxidoreductase</fullName>
    </submittedName>
</protein>
<proteinExistence type="predicted"/>
<name>A0ABN1QVA6_9PSEU</name>
<organism evidence="3 4">
    <name type="scientific">Pseudonocardia zijingensis</name>
    <dbReference type="NCBI Taxonomy" id="153376"/>
    <lineage>
        <taxon>Bacteria</taxon>
        <taxon>Bacillati</taxon>
        <taxon>Actinomycetota</taxon>
        <taxon>Actinomycetes</taxon>
        <taxon>Pseudonocardiales</taxon>
        <taxon>Pseudonocardiaceae</taxon>
        <taxon>Pseudonocardia</taxon>
    </lineage>
</organism>
<feature type="domain" description="FAD dependent oxidoreductase" evidence="2">
    <location>
        <begin position="2"/>
        <end position="317"/>
    </location>
</feature>
<accession>A0ABN1QVA6</accession>
<keyword evidence="1" id="KW-0560">Oxidoreductase</keyword>
<dbReference type="Pfam" id="PF01266">
    <property type="entry name" value="DAO"/>
    <property type="match status" value="1"/>
</dbReference>
<sequence>MVGAGIVGASIGYHAARLGADVTIVDRGMPGCGATGESFGWIGASEPGTGPGGALRAAALREYRRLEDEVPDVRVRWSGSLSWGGAEPPLEPGRHLVGAEEAAAIEPNLRTPPSRAVHIPGDGAVDPQAVTDALVTAARTRGARLVTGTGATALRLVGGRVAGVDTTGGFLEAGTVVLAGGAEMAVLCAPLGVTVPVAPSPAILLRLAGPADLVRTLVATPDVEVRAGRDGELLAPIAYNGEATAAELTRPAERARDRIAAMFRGAQDVRLLSARVGVRPMPADGHPLIGPLVPGAYLAVMHSGVTLAPVAGRLVAEEVVHAVEAPELRGCRPR</sequence>
<reference evidence="3 4" key="1">
    <citation type="journal article" date="2019" name="Int. J. Syst. Evol. Microbiol.">
        <title>The Global Catalogue of Microorganisms (GCM) 10K type strain sequencing project: providing services to taxonomists for standard genome sequencing and annotation.</title>
        <authorList>
            <consortium name="The Broad Institute Genomics Platform"/>
            <consortium name="The Broad Institute Genome Sequencing Center for Infectious Disease"/>
            <person name="Wu L."/>
            <person name="Ma J."/>
        </authorList>
    </citation>
    <scope>NUCLEOTIDE SEQUENCE [LARGE SCALE GENOMIC DNA]</scope>
    <source>
        <strain evidence="3 4">JCM 11117</strain>
    </source>
</reference>
<evidence type="ECO:0000313" key="4">
    <source>
        <dbReference type="Proteomes" id="UP001499967"/>
    </source>
</evidence>
<dbReference type="InterPro" id="IPR036188">
    <property type="entry name" value="FAD/NAD-bd_sf"/>
</dbReference>
<dbReference type="PANTHER" id="PTHR13847">
    <property type="entry name" value="SARCOSINE DEHYDROGENASE-RELATED"/>
    <property type="match status" value="1"/>
</dbReference>
<evidence type="ECO:0000313" key="3">
    <source>
        <dbReference type="EMBL" id="GAA0947770.1"/>
    </source>
</evidence>
<evidence type="ECO:0000259" key="2">
    <source>
        <dbReference type="Pfam" id="PF01266"/>
    </source>
</evidence>
<dbReference type="Gene3D" id="3.50.50.60">
    <property type="entry name" value="FAD/NAD(P)-binding domain"/>
    <property type="match status" value="1"/>
</dbReference>
<dbReference type="Proteomes" id="UP001499967">
    <property type="component" value="Unassembled WGS sequence"/>
</dbReference>
<dbReference type="InterPro" id="IPR006076">
    <property type="entry name" value="FAD-dep_OxRdtase"/>
</dbReference>
<dbReference type="SUPFAM" id="SSF51905">
    <property type="entry name" value="FAD/NAD(P)-binding domain"/>
    <property type="match status" value="1"/>
</dbReference>
<dbReference type="Gene3D" id="3.30.9.10">
    <property type="entry name" value="D-Amino Acid Oxidase, subunit A, domain 2"/>
    <property type="match status" value="1"/>
</dbReference>
<dbReference type="PANTHER" id="PTHR13847:SF289">
    <property type="entry name" value="GLYCINE OXIDASE"/>
    <property type="match status" value="1"/>
</dbReference>
<keyword evidence="4" id="KW-1185">Reference proteome</keyword>
<dbReference type="EMBL" id="BAAAHP010000139">
    <property type="protein sequence ID" value="GAA0947770.1"/>
    <property type="molecule type" value="Genomic_DNA"/>
</dbReference>